<evidence type="ECO:0000313" key="2">
    <source>
        <dbReference type="Proteomes" id="UP001597183"/>
    </source>
</evidence>
<keyword evidence="2" id="KW-1185">Reference proteome</keyword>
<protein>
    <submittedName>
        <fullName evidence="1">Uncharacterized protein</fullName>
    </submittedName>
</protein>
<dbReference type="Proteomes" id="UP001597183">
    <property type="component" value="Unassembled WGS sequence"/>
</dbReference>
<dbReference type="EMBL" id="JBHTMK010000053">
    <property type="protein sequence ID" value="MFD1371960.1"/>
    <property type="molecule type" value="Genomic_DNA"/>
</dbReference>
<comment type="caution">
    <text evidence="1">The sequence shown here is derived from an EMBL/GenBank/DDBJ whole genome shotgun (WGS) entry which is preliminary data.</text>
</comment>
<sequence length="87" mass="9604">MRSRLWWIPVGLLTAYAVAYFVPGLSAYARYPVYHVKCGGPPIVGTTFASAYNYWLPGDGDYSVNLFSNAYFCTEAEAKAAGFHRAP</sequence>
<gene>
    <name evidence="1" type="ORF">ACFQ5G_42115</name>
</gene>
<proteinExistence type="predicted"/>
<evidence type="ECO:0000313" key="1">
    <source>
        <dbReference type="EMBL" id="MFD1371960.1"/>
    </source>
</evidence>
<name>A0ABW4ANZ1_9ACTN</name>
<dbReference type="RefSeq" id="WP_317787059.1">
    <property type="nucleotide sequence ID" value="NZ_AP028461.1"/>
</dbReference>
<reference evidence="2" key="1">
    <citation type="journal article" date="2019" name="Int. J. Syst. Evol. Microbiol.">
        <title>The Global Catalogue of Microorganisms (GCM) 10K type strain sequencing project: providing services to taxonomists for standard genome sequencing and annotation.</title>
        <authorList>
            <consortium name="The Broad Institute Genomics Platform"/>
            <consortium name="The Broad Institute Genome Sequencing Center for Infectious Disease"/>
            <person name="Wu L."/>
            <person name="Ma J."/>
        </authorList>
    </citation>
    <scope>NUCLEOTIDE SEQUENCE [LARGE SCALE GENOMIC DNA]</scope>
    <source>
        <strain evidence="2">CCM 7526</strain>
    </source>
</reference>
<organism evidence="1 2">
    <name type="scientific">Actinoplanes sichuanensis</name>
    <dbReference type="NCBI Taxonomy" id="512349"/>
    <lineage>
        <taxon>Bacteria</taxon>
        <taxon>Bacillati</taxon>
        <taxon>Actinomycetota</taxon>
        <taxon>Actinomycetes</taxon>
        <taxon>Micromonosporales</taxon>
        <taxon>Micromonosporaceae</taxon>
        <taxon>Actinoplanes</taxon>
    </lineage>
</organism>
<accession>A0ABW4ANZ1</accession>